<gene>
    <name evidence="1" type="ORF">AYBTSS11_LOCUS24549</name>
</gene>
<proteinExistence type="predicted"/>
<dbReference type="Proteomes" id="UP001189624">
    <property type="component" value="Chromosome 8"/>
</dbReference>
<dbReference type="AlphaFoldDB" id="A0AA86T641"/>
<dbReference type="EMBL" id="OY731405">
    <property type="protein sequence ID" value="CAJ1972500.1"/>
    <property type="molecule type" value="Genomic_DNA"/>
</dbReference>
<accession>A0AA86T641</accession>
<organism evidence="1 2">
    <name type="scientific">Sphenostylis stenocarpa</name>
    <dbReference type="NCBI Taxonomy" id="92480"/>
    <lineage>
        <taxon>Eukaryota</taxon>
        <taxon>Viridiplantae</taxon>
        <taxon>Streptophyta</taxon>
        <taxon>Embryophyta</taxon>
        <taxon>Tracheophyta</taxon>
        <taxon>Spermatophyta</taxon>
        <taxon>Magnoliopsida</taxon>
        <taxon>eudicotyledons</taxon>
        <taxon>Gunneridae</taxon>
        <taxon>Pentapetalae</taxon>
        <taxon>rosids</taxon>
        <taxon>fabids</taxon>
        <taxon>Fabales</taxon>
        <taxon>Fabaceae</taxon>
        <taxon>Papilionoideae</taxon>
        <taxon>50 kb inversion clade</taxon>
        <taxon>NPAAA clade</taxon>
        <taxon>indigoferoid/millettioid clade</taxon>
        <taxon>Phaseoleae</taxon>
        <taxon>Sphenostylis</taxon>
    </lineage>
</organism>
<name>A0AA86T641_9FABA</name>
<dbReference type="Gramene" id="rna-AYBTSS11_LOCUS24549">
    <property type="protein sequence ID" value="CAJ1972500.1"/>
    <property type="gene ID" value="gene-AYBTSS11_LOCUS24549"/>
</dbReference>
<reference evidence="1" key="1">
    <citation type="submission" date="2023-10" db="EMBL/GenBank/DDBJ databases">
        <authorList>
            <person name="Domelevo Entfellner J.-B."/>
        </authorList>
    </citation>
    <scope>NUCLEOTIDE SEQUENCE</scope>
</reference>
<evidence type="ECO:0000313" key="1">
    <source>
        <dbReference type="EMBL" id="CAJ1972500.1"/>
    </source>
</evidence>
<evidence type="ECO:0000313" key="2">
    <source>
        <dbReference type="Proteomes" id="UP001189624"/>
    </source>
</evidence>
<keyword evidence="2" id="KW-1185">Reference proteome</keyword>
<sequence length="62" mass="6956">MELKEVFPLPKLAAQKCGLVPETMLLTLTDIQEKRFLKIRSPHATRASSLCSVLSINHPLLQ</sequence>
<protein>
    <submittedName>
        <fullName evidence="1">Uncharacterized protein</fullName>
    </submittedName>
</protein>